<proteinExistence type="predicted"/>
<evidence type="ECO:0000259" key="4">
    <source>
        <dbReference type="PROSITE" id="PS50932"/>
    </source>
</evidence>
<dbReference type="GO" id="GO:0000976">
    <property type="term" value="F:transcription cis-regulatory region binding"/>
    <property type="evidence" value="ECO:0007669"/>
    <property type="project" value="TreeGrafter"/>
</dbReference>
<dbReference type="Proteomes" id="UP000572635">
    <property type="component" value="Unassembled WGS sequence"/>
</dbReference>
<sequence length="336" mass="34982">MRTGGAVTLIDVAKAAGVSKTTASDALRGSGRVSESTRSHVVRTAQRLGYAPNPSARSLRGAGTGAVGLHVPDILARSEYYMSFLLGVVDEAAAVDHDVTLITARHLSPRGTLRRVDGVVLADPLSTDPVVAELMRADAPVVTCERFTGGTAPAGAVLGDHREALWRLLDRLRSAGARRPVLMAPNAATDWGATLQRAFRDHCRETGTGGVLHELPFGVPPAEVRARVKELLAADPAVDALLCGPDGSAQAALPAVYEAGRTPGADLLLAACVDAAGLAQSAPPVTAVDLHPREAGAACARLLFDLLSGTAPPGTVRRMECTLVERASTRELRRPA</sequence>
<keyword evidence="1" id="KW-0805">Transcription regulation</keyword>
<dbReference type="InterPro" id="IPR010982">
    <property type="entry name" value="Lambda_DNA-bd_dom_sf"/>
</dbReference>
<dbReference type="GO" id="GO:0003700">
    <property type="term" value="F:DNA-binding transcription factor activity"/>
    <property type="evidence" value="ECO:0007669"/>
    <property type="project" value="TreeGrafter"/>
</dbReference>
<dbReference type="Gene3D" id="1.10.260.40">
    <property type="entry name" value="lambda repressor-like DNA-binding domains"/>
    <property type="match status" value="1"/>
</dbReference>
<evidence type="ECO:0000256" key="2">
    <source>
        <dbReference type="ARBA" id="ARBA00023125"/>
    </source>
</evidence>
<keyword evidence="2 5" id="KW-0238">DNA-binding</keyword>
<dbReference type="Pfam" id="PF00356">
    <property type="entry name" value="LacI"/>
    <property type="match status" value="1"/>
</dbReference>
<accession>A0A7W8QJH1</accession>
<comment type="caution">
    <text evidence="5">The sequence shown here is derived from an EMBL/GenBank/DDBJ whole genome shotgun (WGS) entry which is preliminary data.</text>
</comment>
<evidence type="ECO:0000313" key="6">
    <source>
        <dbReference type="Proteomes" id="UP000572635"/>
    </source>
</evidence>
<dbReference type="SUPFAM" id="SSF47413">
    <property type="entry name" value="lambda repressor-like DNA-binding domains"/>
    <property type="match status" value="1"/>
</dbReference>
<dbReference type="CDD" id="cd01392">
    <property type="entry name" value="HTH_LacI"/>
    <property type="match status" value="1"/>
</dbReference>
<evidence type="ECO:0000313" key="5">
    <source>
        <dbReference type="EMBL" id="MBB5430923.1"/>
    </source>
</evidence>
<dbReference type="InterPro" id="IPR046335">
    <property type="entry name" value="LacI/GalR-like_sensor"/>
</dbReference>
<evidence type="ECO:0000256" key="1">
    <source>
        <dbReference type="ARBA" id="ARBA00023015"/>
    </source>
</evidence>
<dbReference type="CDD" id="cd06267">
    <property type="entry name" value="PBP1_LacI_sugar_binding-like"/>
    <property type="match status" value="1"/>
</dbReference>
<dbReference type="InterPro" id="IPR028082">
    <property type="entry name" value="Peripla_BP_I"/>
</dbReference>
<protein>
    <submittedName>
        <fullName evidence="5">DNA-binding LacI/PurR family transcriptional regulator</fullName>
    </submittedName>
</protein>
<dbReference type="AlphaFoldDB" id="A0A7W8QJH1"/>
<feature type="domain" description="HTH lacI-type" evidence="4">
    <location>
        <begin position="7"/>
        <end position="61"/>
    </location>
</feature>
<dbReference type="PROSITE" id="PS00356">
    <property type="entry name" value="HTH_LACI_1"/>
    <property type="match status" value="1"/>
</dbReference>
<dbReference type="InterPro" id="IPR000843">
    <property type="entry name" value="HTH_LacI"/>
</dbReference>
<dbReference type="RefSeq" id="WP_184389206.1">
    <property type="nucleotide sequence ID" value="NZ_BAAAJD010000034.1"/>
</dbReference>
<reference evidence="5 6" key="1">
    <citation type="submission" date="2020-08" db="EMBL/GenBank/DDBJ databases">
        <title>Sequencing the genomes of 1000 actinobacteria strains.</title>
        <authorList>
            <person name="Klenk H.-P."/>
        </authorList>
    </citation>
    <scope>NUCLEOTIDE SEQUENCE [LARGE SCALE GENOMIC DNA]</scope>
    <source>
        <strain evidence="5 6">DSM 44551</strain>
    </source>
</reference>
<evidence type="ECO:0000256" key="3">
    <source>
        <dbReference type="ARBA" id="ARBA00023163"/>
    </source>
</evidence>
<keyword evidence="6" id="KW-1185">Reference proteome</keyword>
<name>A0A7W8QJH1_9ACTN</name>
<gene>
    <name evidence="5" type="ORF">HDA36_001007</name>
</gene>
<keyword evidence="3" id="KW-0804">Transcription</keyword>
<organism evidence="5 6">
    <name type="scientific">Nocardiopsis composta</name>
    <dbReference type="NCBI Taxonomy" id="157465"/>
    <lineage>
        <taxon>Bacteria</taxon>
        <taxon>Bacillati</taxon>
        <taxon>Actinomycetota</taxon>
        <taxon>Actinomycetes</taxon>
        <taxon>Streptosporangiales</taxon>
        <taxon>Nocardiopsidaceae</taxon>
        <taxon>Nocardiopsis</taxon>
    </lineage>
</organism>
<dbReference type="SUPFAM" id="SSF53822">
    <property type="entry name" value="Periplasmic binding protein-like I"/>
    <property type="match status" value="1"/>
</dbReference>
<dbReference type="PROSITE" id="PS50932">
    <property type="entry name" value="HTH_LACI_2"/>
    <property type="match status" value="1"/>
</dbReference>
<dbReference type="Pfam" id="PF13377">
    <property type="entry name" value="Peripla_BP_3"/>
    <property type="match status" value="1"/>
</dbReference>
<dbReference type="Gene3D" id="3.40.50.2300">
    <property type="match status" value="2"/>
</dbReference>
<dbReference type="EMBL" id="JACHDB010000001">
    <property type="protein sequence ID" value="MBB5430923.1"/>
    <property type="molecule type" value="Genomic_DNA"/>
</dbReference>
<dbReference type="SMART" id="SM00354">
    <property type="entry name" value="HTH_LACI"/>
    <property type="match status" value="1"/>
</dbReference>
<dbReference type="PANTHER" id="PTHR30146:SF153">
    <property type="entry name" value="LACTOSE OPERON REPRESSOR"/>
    <property type="match status" value="1"/>
</dbReference>
<dbReference type="PANTHER" id="PTHR30146">
    <property type="entry name" value="LACI-RELATED TRANSCRIPTIONAL REPRESSOR"/>
    <property type="match status" value="1"/>
</dbReference>